<protein>
    <submittedName>
        <fullName evidence="2">Uncharacterized protein</fullName>
    </submittedName>
</protein>
<feature type="compositionally biased region" description="Low complexity" evidence="1">
    <location>
        <begin position="43"/>
        <end position="55"/>
    </location>
</feature>
<feature type="compositionally biased region" description="Low complexity" evidence="1">
    <location>
        <begin position="91"/>
        <end position="125"/>
    </location>
</feature>
<evidence type="ECO:0000256" key="1">
    <source>
        <dbReference type="SAM" id="MobiDB-lite"/>
    </source>
</evidence>
<proteinExistence type="predicted"/>
<sequence>MPSSTSRRYTPDRFRSLSKPEDDLMEDITHAIPGGPKSTTSHSLSLGPSDGSLLDYFDLPSPPSTPHHPTHSLSYSSLDGFPSPTSSPGLAAYSSPSSFSSLSSNTSPSTTPPSTSAPRWPTASQRLHHHHHRLPTRPRSRSTSSASSASSSSTAGITGDIEMGGTTTRGGLLSRSGSMTTTPPGPSVRPARRTAYYPPNSSRTVDRARAYMNRGPHYVPNWTPMSSLPRHVQLQIEERMVRFSTQ</sequence>
<comment type="caution">
    <text evidence="2">The sequence shown here is derived from an EMBL/GenBank/DDBJ whole genome shotgun (WGS) entry which is preliminary data.</text>
</comment>
<reference evidence="2" key="1">
    <citation type="journal article" date="2023" name="Mol. Phylogenet. Evol.">
        <title>Genome-scale phylogeny and comparative genomics of the fungal order Sordariales.</title>
        <authorList>
            <person name="Hensen N."/>
            <person name="Bonometti L."/>
            <person name="Westerberg I."/>
            <person name="Brannstrom I.O."/>
            <person name="Guillou S."/>
            <person name="Cros-Aarteil S."/>
            <person name="Calhoun S."/>
            <person name="Haridas S."/>
            <person name="Kuo A."/>
            <person name="Mondo S."/>
            <person name="Pangilinan J."/>
            <person name="Riley R."/>
            <person name="LaButti K."/>
            <person name="Andreopoulos B."/>
            <person name="Lipzen A."/>
            <person name="Chen C."/>
            <person name="Yan M."/>
            <person name="Daum C."/>
            <person name="Ng V."/>
            <person name="Clum A."/>
            <person name="Steindorff A."/>
            <person name="Ohm R.A."/>
            <person name="Martin F."/>
            <person name="Silar P."/>
            <person name="Natvig D.O."/>
            <person name="Lalanne C."/>
            <person name="Gautier V."/>
            <person name="Ament-Velasquez S.L."/>
            <person name="Kruys A."/>
            <person name="Hutchinson M.I."/>
            <person name="Powell A.J."/>
            <person name="Barry K."/>
            <person name="Miller A.N."/>
            <person name="Grigoriev I.V."/>
            <person name="Debuchy R."/>
            <person name="Gladieux P."/>
            <person name="Hiltunen Thoren M."/>
            <person name="Johannesson H."/>
        </authorList>
    </citation>
    <scope>NUCLEOTIDE SEQUENCE</scope>
    <source>
        <strain evidence="2">CBS 538.74</strain>
    </source>
</reference>
<feature type="compositionally biased region" description="Low complexity" evidence="1">
    <location>
        <begin position="141"/>
        <end position="155"/>
    </location>
</feature>
<dbReference type="Proteomes" id="UP001302745">
    <property type="component" value="Unassembled WGS sequence"/>
</dbReference>
<evidence type="ECO:0000313" key="3">
    <source>
        <dbReference type="Proteomes" id="UP001302745"/>
    </source>
</evidence>
<feature type="compositionally biased region" description="Basic residues" evidence="1">
    <location>
        <begin position="126"/>
        <end position="140"/>
    </location>
</feature>
<dbReference type="EMBL" id="MU857105">
    <property type="protein sequence ID" value="KAK4150005.1"/>
    <property type="molecule type" value="Genomic_DNA"/>
</dbReference>
<name>A0AAN6ZSA5_9PEZI</name>
<keyword evidence="3" id="KW-1185">Reference proteome</keyword>
<feature type="region of interest" description="Disordered" evidence="1">
    <location>
        <begin position="1"/>
        <end position="202"/>
    </location>
</feature>
<dbReference type="AlphaFoldDB" id="A0AAN6ZSA5"/>
<accession>A0AAN6ZSA5</accession>
<evidence type="ECO:0000313" key="2">
    <source>
        <dbReference type="EMBL" id="KAK4150005.1"/>
    </source>
</evidence>
<reference evidence="2" key="2">
    <citation type="submission" date="2023-05" db="EMBL/GenBank/DDBJ databases">
        <authorList>
            <consortium name="Lawrence Berkeley National Laboratory"/>
            <person name="Steindorff A."/>
            <person name="Hensen N."/>
            <person name="Bonometti L."/>
            <person name="Westerberg I."/>
            <person name="Brannstrom I.O."/>
            <person name="Guillou S."/>
            <person name="Cros-Aarteil S."/>
            <person name="Calhoun S."/>
            <person name="Haridas S."/>
            <person name="Kuo A."/>
            <person name="Mondo S."/>
            <person name="Pangilinan J."/>
            <person name="Riley R."/>
            <person name="Labutti K."/>
            <person name="Andreopoulos B."/>
            <person name="Lipzen A."/>
            <person name="Chen C."/>
            <person name="Yanf M."/>
            <person name="Daum C."/>
            <person name="Ng V."/>
            <person name="Clum A."/>
            <person name="Ohm R."/>
            <person name="Martin F."/>
            <person name="Silar P."/>
            <person name="Natvig D."/>
            <person name="Lalanne C."/>
            <person name="Gautier V."/>
            <person name="Ament-Velasquez S.L."/>
            <person name="Kruys A."/>
            <person name="Hutchinson M.I."/>
            <person name="Powell A.J."/>
            <person name="Barry K."/>
            <person name="Miller A.N."/>
            <person name="Grigoriev I.V."/>
            <person name="Debuchy R."/>
            <person name="Gladieux P."/>
            <person name="Thoren M.H."/>
            <person name="Johannesson H."/>
        </authorList>
    </citation>
    <scope>NUCLEOTIDE SEQUENCE</scope>
    <source>
        <strain evidence="2">CBS 538.74</strain>
    </source>
</reference>
<organism evidence="2 3">
    <name type="scientific">Chaetomidium leptoderma</name>
    <dbReference type="NCBI Taxonomy" id="669021"/>
    <lineage>
        <taxon>Eukaryota</taxon>
        <taxon>Fungi</taxon>
        <taxon>Dikarya</taxon>
        <taxon>Ascomycota</taxon>
        <taxon>Pezizomycotina</taxon>
        <taxon>Sordariomycetes</taxon>
        <taxon>Sordariomycetidae</taxon>
        <taxon>Sordariales</taxon>
        <taxon>Chaetomiaceae</taxon>
        <taxon>Chaetomidium</taxon>
    </lineage>
</organism>
<feature type="compositionally biased region" description="Basic and acidic residues" evidence="1">
    <location>
        <begin position="9"/>
        <end position="22"/>
    </location>
</feature>
<gene>
    <name evidence="2" type="ORF">C8A00DRAFT_46502</name>
</gene>
<feature type="compositionally biased region" description="Low complexity" evidence="1">
    <location>
        <begin position="163"/>
        <end position="182"/>
    </location>
</feature>